<keyword evidence="2" id="KW-1185">Reference proteome</keyword>
<accession>A0A397ITR2</accession>
<reference evidence="1 2" key="1">
    <citation type="submission" date="2018-08" db="EMBL/GenBank/DDBJ databases">
        <title>Genome and evolution of the arbuscular mycorrhizal fungus Diversispora epigaea (formerly Glomus versiforme) and its bacterial endosymbionts.</title>
        <authorList>
            <person name="Sun X."/>
            <person name="Fei Z."/>
            <person name="Harrison M."/>
        </authorList>
    </citation>
    <scope>NUCLEOTIDE SEQUENCE [LARGE SCALE GENOMIC DNA]</scope>
    <source>
        <strain evidence="1 2">IT104</strain>
    </source>
</reference>
<dbReference type="SUPFAM" id="SSF52540">
    <property type="entry name" value="P-loop containing nucleoside triphosphate hydrolases"/>
    <property type="match status" value="1"/>
</dbReference>
<gene>
    <name evidence="1" type="ORF">Glove_147g6</name>
</gene>
<dbReference type="InterPro" id="IPR051055">
    <property type="entry name" value="PIF1_helicase"/>
</dbReference>
<dbReference type="EMBL" id="PQFF01000138">
    <property type="protein sequence ID" value="RHZ79389.1"/>
    <property type="molecule type" value="Genomic_DNA"/>
</dbReference>
<dbReference type="STRING" id="1348612.A0A397ITR2"/>
<dbReference type="InterPro" id="IPR027417">
    <property type="entry name" value="P-loop_NTPase"/>
</dbReference>
<evidence type="ECO:0000313" key="1">
    <source>
        <dbReference type="EMBL" id="RHZ79389.1"/>
    </source>
</evidence>
<evidence type="ECO:0008006" key="3">
    <source>
        <dbReference type="Google" id="ProtNLM"/>
    </source>
</evidence>
<dbReference type="CDD" id="cd18809">
    <property type="entry name" value="SF1_C_RecD"/>
    <property type="match status" value="1"/>
</dbReference>
<name>A0A397ITR2_9GLOM</name>
<dbReference type="AlphaFoldDB" id="A0A397ITR2"/>
<evidence type="ECO:0000313" key="2">
    <source>
        <dbReference type="Proteomes" id="UP000266861"/>
    </source>
</evidence>
<organism evidence="1 2">
    <name type="scientific">Diversispora epigaea</name>
    <dbReference type="NCBI Taxonomy" id="1348612"/>
    <lineage>
        <taxon>Eukaryota</taxon>
        <taxon>Fungi</taxon>
        <taxon>Fungi incertae sedis</taxon>
        <taxon>Mucoromycota</taxon>
        <taxon>Glomeromycotina</taxon>
        <taxon>Glomeromycetes</taxon>
        <taxon>Diversisporales</taxon>
        <taxon>Diversisporaceae</taxon>
        <taxon>Diversispora</taxon>
    </lineage>
</organism>
<dbReference type="PANTHER" id="PTHR47642">
    <property type="entry name" value="ATP-DEPENDENT DNA HELICASE"/>
    <property type="match status" value="1"/>
</dbReference>
<dbReference type="Proteomes" id="UP000266861">
    <property type="component" value="Unassembled WGS sequence"/>
</dbReference>
<dbReference type="PANTHER" id="PTHR47642:SF3">
    <property type="entry name" value="ATP-DEPENDENT DNA HELICASE"/>
    <property type="match status" value="1"/>
</dbReference>
<proteinExistence type="predicted"/>
<sequence>MLTANLWTEGGLVNGSLGTIQDILFGDQGPPSFPITVFITFDDYKGPIIINIEGIKVIPIAPIRRTWESKTGTSCSRLQVPLRLAWALTVHKNQKLTLPKAFIDLGTKKFTAGLSFVAISRVRIRIVGIKNRGRRNCGSTPVSPTDFSPPRDISNFAEFNWTIRIRIVGIKNRGRRNCGSTPVSPTDFSPPRDISNFAEFNWTISWRVIRNISRVVSTG</sequence>
<comment type="caution">
    <text evidence="1">The sequence shown here is derived from an EMBL/GenBank/DDBJ whole genome shotgun (WGS) entry which is preliminary data.</text>
</comment>
<dbReference type="OrthoDB" id="3691720at2759"/>
<protein>
    <recommendedName>
        <fullName evidence="3">ATP-dependent DNA helicase</fullName>
    </recommendedName>
</protein>